<accession>A0A5N7MN50</accession>
<dbReference type="Proteomes" id="UP000403266">
    <property type="component" value="Unassembled WGS sequence"/>
</dbReference>
<gene>
    <name evidence="3" type="ORF">FS320_25080</name>
</gene>
<evidence type="ECO:0000259" key="2">
    <source>
        <dbReference type="Pfam" id="PF25455"/>
    </source>
</evidence>
<dbReference type="AlphaFoldDB" id="A0A5N7MN50"/>
<dbReference type="RefSeq" id="WP_152714628.1">
    <property type="nucleotide sequence ID" value="NZ_VOSJ01000138.1"/>
</dbReference>
<dbReference type="EMBL" id="VOSK01000138">
    <property type="protein sequence ID" value="MPR28333.1"/>
    <property type="molecule type" value="Genomic_DNA"/>
</dbReference>
<comment type="caution">
    <text evidence="3">The sequence shown here is derived from an EMBL/GenBank/DDBJ whole genome shotgun (WGS) entry which is preliminary data.</text>
</comment>
<reference evidence="3 4" key="1">
    <citation type="journal article" date="2019" name="Syst. Appl. Microbiol.">
        <title>Microvirga tunisiensis sp. nov., a root nodule symbiotic bacterium isolated from Lupinus micranthus and L. luteus grown in Northern Tunisia.</title>
        <authorList>
            <person name="Msaddak A."/>
            <person name="Rejili M."/>
            <person name="Duran D."/>
            <person name="Mars M."/>
            <person name="Palacios J.M."/>
            <person name="Ruiz-Argueso T."/>
            <person name="Rey L."/>
            <person name="Imperial J."/>
        </authorList>
    </citation>
    <scope>NUCLEOTIDE SEQUENCE [LARGE SCALE GENOMIC DNA]</scope>
    <source>
        <strain evidence="3 4">Lmie10</strain>
    </source>
</reference>
<dbReference type="NCBIfam" id="TIGR03317">
    <property type="entry name" value="ygfZ_signature"/>
    <property type="match status" value="1"/>
</dbReference>
<keyword evidence="4" id="KW-1185">Reference proteome</keyword>
<proteinExistence type="predicted"/>
<dbReference type="Gene3D" id="3.30.1360.120">
    <property type="entry name" value="Probable tRNA modification gtpase trme, domain 1"/>
    <property type="match status" value="2"/>
</dbReference>
<dbReference type="PANTHER" id="PTHR22602:SF0">
    <property type="entry name" value="TRANSFERASE CAF17, MITOCHONDRIAL-RELATED"/>
    <property type="match status" value="1"/>
</dbReference>
<feature type="domain" description="CAF17 C-terminal" evidence="2">
    <location>
        <begin position="208"/>
        <end position="280"/>
    </location>
</feature>
<dbReference type="InterPro" id="IPR027266">
    <property type="entry name" value="TrmE/GcvT-like"/>
</dbReference>
<protein>
    <submittedName>
        <fullName evidence="3">Folate-binding protein YgfZ</fullName>
    </submittedName>
</protein>
<evidence type="ECO:0000256" key="1">
    <source>
        <dbReference type="ARBA" id="ARBA00022946"/>
    </source>
</evidence>
<sequence length="292" mass="31246">MPSVHLADRGVVRVSGEDAKSFLDNLITCDLDRVSAHTARLGALLTPQGKILFDFIVFQAPQEIGGAYYLDVLKVFAPDLAKRLGFYKLRAKVAVEDLSESLAIVAGWDAARPDDEAGLVVEDPRLPALGWRALVAAQDAAEFGKDPAEAYHAHRIALGVPEGGRDFLFGDAFPHEALMDQLKGVDFDKGCYVGQEVVSRMQHRGTARTRIVPALYEGGFAADVGVEVTAGEKALGTTGTGAQGRGLLMIRLDRAADALRAGEVIRAGGIPVRLEKPSWIGFPFPGEAELPS</sequence>
<keyword evidence="1" id="KW-0809">Transit peptide</keyword>
<dbReference type="SUPFAM" id="SSF103025">
    <property type="entry name" value="Folate-binding domain"/>
    <property type="match status" value="1"/>
</dbReference>
<dbReference type="Pfam" id="PF25455">
    <property type="entry name" value="Beta-barrel_CAF17_C"/>
    <property type="match status" value="1"/>
</dbReference>
<evidence type="ECO:0000313" key="4">
    <source>
        <dbReference type="Proteomes" id="UP000403266"/>
    </source>
</evidence>
<dbReference type="InterPro" id="IPR045179">
    <property type="entry name" value="YgfZ/GcvT"/>
</dbReference>
<dbReference type="PANTHER" id="PTHR22602">
    <property type="entry name" value="TRANSFERASE CAF17, MITOCHONDRIAL-RELATED"/>
    <property type="match status" value="1"/>
</dbReference>
<dbReference type="OrthoDB" id="9796287at2"/>
<dbReference type="InterPro" id="IPR057460">
    <property type="entry name" value="CAF17_C"/>
</dbReference>
<dbReference type="InterPro" id="IPR017703">
    <property type="entry name" value="YgfZ/GCV_T_CS"/>
</dbReference>
<name>A0A5N7MN50_9HYPH</name>
<evidence type="ECO:0000313" key="3">
    <source>
        <dbReference type="EMBL" id="MPR28333.1"/>
    </source>
</evidence>
<dbReference type="GO" id="GO:0016226">
    <property type="term" value="P:iron-sulfur cluster assembly"/>
    <property type="evidence" value="ECO:0007669"/>
    <property type="project" value="TreeGrafter"/>
</dbReference>
<organism evidence="3 4">
    <name type="scientific">Microvirga tunisiensis</name>
    <dbReference type="NCBI Taxonomy" id="2108360"/>
    <lineage>
        <taxon>Bacteria</taxon>
        <taxon>Pseudomonadati</taxon>
        <taxon>Pseudomonadota</taxon>
        <taxon>Alphaproteobacteria</taxon>
        <taxon>Hyphomicrobiales</taxon>
        <taxon>Methylobacteriaceae</taxon>
        <taxon>Microvirga</taxon>
    </lineage>
</organism>